<feature type="transmembrane region" description="Helical" evidence="6">
    <location>
        <begin position="83"/>
        <end position="107"/>
    </location>
</feature>
<evidence type="ECO:0000256" key="3">
    <source>
        <dbReference type="ARBA" id="ARBA00022692"/>
    </source>
</evidence>
<keyword evidence="4 6" id="KW-1133">Transmembrane helix</keyword>
<keyword evidence="2" id="KW-0813">Transport</keyword>
<evidence type="ECO:0000313" key="8">
    <source>
        <dbReference type="EMBL" id="AYO42068.1"/>
    </source>
</evidence>
<dbReference type="GO" id="GO:0016020">
    <property type="term" value="C:membrane"/>
    <property type="evidence" value="ECO:0007669"/>
    <property type="project" value="UniProtKB-SubCell"/>
</dbReference>
<gene>
    <name evidence="8" type="ORF">DNF11_1118</name>
</gene>
<feature type="domain" description="Major facilitator superfamily (MFS) profile" evidence="7">
    <location>
        <begin position="85"/>
        <end position="574"/>
    </location>
</feature>
<dbReference type="InterPro" id="IPR011701">
    <property type="entry name" value="MFS"/>
</dbReference>
<dbReference type="InterPro" id="IPR036259">
    <property type="entry name" value="MFS_trans_sf"/>
</dbReference>
<comment type="subcellular location">
    <subcellularLocation>
        <location evidence="1">Membrane</location>
        <topology evidence="1">Multi-pass membrane protein</topology>
    </subcellularLocation>
</comment>
<proteinExistence type="predicted"/>
<feature type="transmembrane region" description="Helical" evidence="6">
    <location>
        <begin position="127"/>
        <end position="148"/>
    </location>
</feature>
<evidence type="ECO:0000259" key="7">
    <source>
        <dbReference type="PROSITE" id="PS50850"/>
    </source>
</evidence>
<feature type="transmembrane region" description="Helical" evidence="6">
    <location>
        <begin position="460"/>
        <end position="476"/>
    </location>
</feature>
<feature type="transmembrane region" description="Helical" evidence="6">
    <location>
        <begin position="213"/>
        <end position="236"/>
    </location>
</feature>
<sequence>MTQMSTEEVKQVPTVDHQTNDTAIEADHLNVLGDIQKGKLDVSTEMEGPIHVEMSAVDDVYLRKVYIMNKIINEHIGMTWWQYGLLMVAGVGWFLDNAWLQLVAVILQPAHDEFKDSNNDYGSQNSAMLTLSLYAGLIVGAAFWGFAADVVGRRFSFNATLFICGVFGAASGGAKNFYTLGALLACTGVGIGGSLPVDGMLFLEFLPGVRQQLLTLLSVFWPLGQLVTSLIGWGFIATWSCTSDDDCMHLPKNSRGWVEKNVGWRYALFVTGAYTLLCFFLRFVVFQIPESPKFLISKGRDGDAVRAMQRFAKICGKPLPEGMLTVASLRAAAGEEVNEDALIEEVEDEPDGFMDKIMKPVREMRINLRNSHPAETFTHLRPLFSNFAMGYTTALIWTLWALIGLAYPLFNAFIVLYLGNGDDESISKTYRNYVIISACGVPGCLFATWLVDLPRAGRRGAMAIGTLLTGIFLFGFTGLDGSNSSGKLGFFCAISFTQNVMYGVLFCYTPEAFPAPLRGAADGVGSSLNRLFGMFAAIIKSYQPNSDSPTPLYVSAALFIACGLLMITLRVETAARTSI</sequence>
<keyword evidence="5 6" id="KW-0472">Membrane</keyword>
<dbReference type="OrthoDB" id="3936150at2759"/>
<evidence type="ECO:0000256" key="2">
    <source>
        <dbReference type="ARBA" id="ARBA00022448"/>
    </source>
</evidence>
<dbReference type="PROSITE" id="PS50850">
    <property type="entry name" value="MFS"/>
    <property type="match status" value="1"/>
</dbReference>
<evidence type="ECO:0000256" key="4">
    <source>
        <dbReference type="ARBA" id="ARBA00022989"/>
    </source>
</evidence>
<dbReference type="Proteomes" id="UP000269793">
    <property type="component" value="Chromosome II"/>
</dbReference>
<feature type="transmembrane region" description="Helical" evidence="6">
    <location>
        <begin position="551"/>
        <end position="569"/>
    </location>
</feature>
<organism evidence="8 9">
    <name type="scientific">Malassezia restricta (strain ATCC 96810 / NBRC 103918 / CBS 7877)</name>
    <name type="common">Seborrheic dermatitis infection agent</name>
    <dbReference type="NCBI Taxonomy" id="425264"/>
    <lineage>
        <taxon>Eukaryota</taxon>
        <taxon>Fungi</taxon>
        <taxon>Dikarya</taxon>
        <taxon>Basidiomycota</taxon>
        <taxon>Ustilaginomycotina</taxon>
        <taxon>Malasseziomycetes</taxon>
        <taxon>Malasseziales</taxon>
        <taxon>Malasseziaceae</taxon>
        <taxon>Malassezia</taxon>
    </lineage>
</organism>
<feature type="transmembrane region" description="Helical" evidence="6">
    <location>
        <begin position="180"/>
        <end position="201"/>
    </location>
</feature>
<protein>
    <recommendedName>
        <fullName evidence="7">Major facilitator superfamily (MFS) profile domain-containing protein</fullName>
    </recommendedName>
</protein>
<dbReference type="Pfam" id="PF07690">
    <property type="entry name" value="MFS_1"/>
    <property type="match status" value="1"/>
</dbReference>
<dbReference type="AlphaFoldDB" id="A0A3G2S4Q6"/>
<feature type="transmembrane region" description="Helical" evidence="6">
    <location>
        <begin position="394"/>
        <end position="418"/>
    </location>
</feature>
<dbReference type="EMBL" id="CP033149">
    <property type="protein sequence ID" value="AYO42068.1"/>
    <property type="molecule type" value="Genomic_DNA"/>
</dbReference>
<accession>A0A3G2S4Q6</accession>
<dbReference type="CDD" id="cd17316">
    <property type="entry name" value="MFS_SV2_like"/>
    <property type="match status" value="1"/>
</dbReference>
<dbReference type="GO" id="GO:0022857">
    <property type="term" value="F:transmembrane transporter activity"/>
    <property type="evidence" value="ECO:0007669"/>
    <property type="project" value="InterPro"/>
</dbReference>
<keyword evidence="3 6" id="KW-0812">Transmembrane</keyword>
<evidence type="ECO:0000256" key="1">
    <source>
        <dbReference type="ARBA" id="ARBA00004141"/>
    </source>
</evidence>
<dbReference type="InterPro" id="IPR020846">
    <property type="entry name" value="MFS_dom"/>
</dbReference>
<feature type="transmembrane region" description="Helical" evidence="6">
    <location>
        <begin position="155"/>
        <end position="174"/>
    </location>
</feature>
<keyword evidence="9" id="KW-1185">Reference proteome</keyword>
<dbReference type="PANTHER" id="PTHR23511:SF5">
    <property type="entry name" value="MAJOR FACILITATOR-TYPE TRANSPORTER HXNZ-RELATED"/>
    <property type="match status" value="1"/>
</dbReference>
<dbReference type="PANTHER" id="PTHR23511">
    <property type="entry name" value="SYNAPTIC VESICLE GLYCOPROTEIN 2"/>
    <property type="match status" value="1"/>
</dbReference>
<reference evidence="8 9" key="1">
    <citation type="submission" date="2018-10" db="EMBL/GenBank/DDBJ databases">
        <title>Complete genome sequence of Malassezia restricta CBS 7877.</title>
        <authorList>
            <person name="Morand S.C."/>
            <person name="Bertignac M."/>
            <person name="Iltis A."/>
            <person name="Kolder I."/>
            <person name="Pirovano W."/>
            <person name="Jourdain R."/>
            <person name="Clavaud C."/>
        </authorList>
    </citation>
    <scope>NUCLEOTIDE SEQUENCE [LARGE SCALE GENOMIC DNA]</scope>
    <source>
        <strain evidence="8 9">CBS 7877</strain>
    </source>
</reference>
<dbReference type="SUPFAM" id="SSF103473">
    <property type="entry name" value="MFS general substrate transporter"/>
    <property type="match status" value="1"/>
</dbReference>
<name>A0A3G2S4Q6_MALR7</name>
<evidence type="ECO:0000256" key="6">
    <source>
        <dbReference type="SAM" id="Phobius"/>
    </source>
</evidence>
<feature type="transmembrane region" description="Helical" evidence="6">
    <location>
        <begin position="430"/>
        <end position="451"/>
    </location>
</feature>
<evidence type="ECO:0000256" key="5">
    <source>
        <dbReference type="ARBA" id="ARBA00023136"/>
    </source>
</evidence>
<dbReference type="Gene3D" id="1.20.1250.20">
    <property type="entry name" value="MFS general substrate transporter like domains"/>
    <property type="match status" value="1"/>
</dbReference>
<dbReference type="VEuPathDB" id="FungiDB:DNF11_1118"/>
<feature type="transmembrane region" description="Helical" evidence="6">
    <location>
        <begin position="264"/>
        <end position="285"/>
    </location>
</feature>
<evidence type="ECO:0000313" key="9">
    <source>
        <dbReference type="Proteomes" id="UP000269793"/>
    </source>
</evidence>